<dbReference type="InterPro" id="IPR032823">
    <property type="entry name" value="BCA_ABC_TP_C"/>
</dbReference>
<evidence type="ECO:0000256" key="3">
    <source>
        <dbReference type="ARBA" id="ARBA00022475"/>
    </source>
</evidence>
<keyword evidence="7 9" id="KW-1133">Transmembrane helix</keyword>
<keyword evidence="8 9" id="KW-0472">Membrane</keyword>
<dbReference type="InterPro" id="IPR001851">
    <property type="entry name" value="ABC_transp_permease"/>
</dbReference>
<evidence type="ECO:0000256" key="6">
    <source>
        <dbReference type="ARBA" id="ARBA00022840"/>
    </source>
</evidence>
<dbReference type="InterPro" id="IPR003593">
    <property type="entry name" value="AAA+_ATPase"/>
</dbReference>
<evidence type="ECO:0000256" key="7">
    <source>
        <dbReference type="ARBA" id="ARBA00022989"/>
    </source>
</evidence>
<keyword evidence="2" id="KW-0813">Transport</keyword>
<organism evidence="11 12">
    <name type="scientific">Microbispora rosea</name>
    <dbReference type="NCBI Taxonomy" id="58117"/>
    <lineage>
        <taxon>Bacteria</taxon>
        <taxon>Bacillati</taxon>
        <taxon>Actinomycetota</taxon>
        <taxon>Actinomycetes</taxon>
        <taxon>Streptosporangiales</taxon>
        <taxon>Streptosporangiaceae</taxon>
        <taxon>Microbispora</taxon>
    </lineage>
</organism>
<keyword evidence="5" id="KW-0547">Nucleotide-binding</keyword>
<proteinExistence type="predicted"/>
<feature type="transmembrane region" description="Helical" evidence="9">
    <location>
        <begin position="184"/>
        <end position="207"/>
    </location>
</feature>
<keyword evidence="3" id="KW-1003">Cell membrane</keyword>
<dbReference type="GO" id="GO:0005886">
    <property type="term" value="C:plasma membrane"/>
    <property type="evidence" value="ECO:0007669"/>
    <property type="project" value="UniProtKB-SubCell"/>
</dbReference>
<keyword evidence="12" id="KW-1185">Reference proteome</keyword>
<dbReference type="Pfam" id="PF12399">
    <property type="entry name" value="BCA_ABC_TP_C"/>
    <property type="match status" value="1"/>
</dbReference>
<dbReference type="RefSeq" id="WP_083744004.1">
    <property type="nucleotide sequence ID" value="NZ_FTNI01000003.1"/>
</dbReference>
<evidence type="ECO:0000259" key="10">
    <source>
        <dbReference type="PROSITE" id="PS50893"/>
    </source>
</evidence>
<keyword evidence="4 9" id="KW-0812">Transmembrane</keyword>
<dbReference type="PROSITE" id="PS50893">
    <property type="entry name" value="ABC_TRANSPORTER_2"/>
    <property type="match status" value="1"/>
</dbReference>
<feature type="domain" description="ABC transporter" evidence="10">
    <location>
        <begin position="320"/>
        <end position="569"/>
    </location>
</feature>
<dbReference type="EMBL" id="FTNI01000003">
    <property type="protein sequence ID" value="SIQ71948.1"/>
    <property type="molecule type" value="Genomic_DNA"/>
</dbReference>
<gene>
    <name evidence="11" type="ORF">SAMN05421833_103243</name>
</gene>
<dbReference type="InterPro" id="IPR003439">
    <property type="entry name" value="ABC_transporter-like_ATP-bd"/>
</dbReference>
<evidence type="ECO:0000256" key="1">
    <source>
        <dbReference type="ARBA" id="ARBA00004651"/>
    </source>
</evidence>
<evidence type="ECO:0000256" key="4">
    <source>
        <dbReference type="ARBA" id="ARBA00022692"/>
    </source>
</evidence>
<dbReference type="InterPro" id="IPR051120">
    <property type="entry name" value="ABC_AA/LPS_Transport"/>
</dbReference>
<protein>
    <submittedName>
        <fullName evidence="11">Branched-chain amino acid transport system permease protein</fullName>
    </submittedName>
</protein>
<evidence type="ECO:0000313" key="11">
    <source>
        <dbReference type="EMBL" id="SIQ71948.1"/>
    </source>
</evidence>
<dbReference type="GO" id="GO:0005524">
    <property type="term" value="F:ATP binding"/>
    <property type="evidence" value="ECO:0007669"/>
    <property type="project" value="UniProtKB-KW"/>
</dbReference>
<evidence type="ECO:0000256" key="8">
    <source>
        <dbReference type="ARBA" id="ARBA00023136"/>
    </source>
</evidence>
<feature type="transmembrane region" description="Helical" evidence="9">
    <location>
        <begin position="78"/>
        <end position="98"/>
    </location>
</feature>
<accession>A0A1N6V2D5</accession>
<dbReference type="InterPro" id="IPR043428">
    <property type="entry name" value="LivM-like"/>
</dbReference>
<comment type="subcellular location">
    <subcellularLocation>
        <location evidence="1">Cell membrane</location>
        <topology evidence="1">Multi-pass membrane protein</topology>
    </subcellularLocation>
</comment>
<dbReference type="OrthoDB" id="4350300at2"/>
<feature type="transmembrane region" description="Helical" evidence="9">
    <location>
        <begin position="263"/>
        <end position="283"/>
    </location>
</feature>
<dbReference type="PANTHER" id="PTHR45772">
    <property type="entry name" value="CONSERVED COMPONENT OF ABC TRANSPORTER FOR NATURAL AMINO ACIDS-RELATED"/>
    <property type="match status" value="1"/>
</dbReference>
<name>A0A1N6V2D5_9ACTN</name>
<dbReference type="GO" id="GO:0015658">
    <property type="term" value="F:branched-chain amino acid transmembrane transporter activity"/>
    <property type="evidence" value="ECO:0007669"/>
    <property type="project" value="InterPro"/>
</dbReference>
<feature type="transmembrane region" description="Helical" evidence="9">
    <location>
        <begin position="133"/>
        <end position="151"/>
    </location>
</feature>
<dbReference type="Pfam" id="PF00005">
    <property type="entry name" value="ABC_tran"/>
    <property type="match status" value="1"/>
</dbReference>
<dbReference type="Pfam" id="PF02653">
    <property type="entry name" value="BPD_transp_2"/>
    <property type="match status" value="1"/>
</dbReference>
<reference evidence="12" key="1">
    <citation type="submission" date="2017-01" db="EMBL/GenBank/DDBJ databases">
        <authorList>
            <person name="Varghese N."/>
            <person name="Submissions S."/>
        </authorList>
    </citation>
    <scope>NUCLEOTIDE SEQUENCE [LARGE SCALE GENOMIC DNA]</scope>
    <source>
        <strain evidence="12">ATCC 12950</strain>
    </source>
</reference>
<evidence type="ECO:0000256" key="2">
    <source>
        <dbReference type="ARBA" id="ARBA00022448"/>
    </source>
</evidence>
<dbReference type="CDD" id="cd06581">
    <property type="entry name" value="TM_PBP1_LivM_like"/>
    <property type="match status" value="1"/>
</dbReference>
<feature type="transmembrane region" description="Helical" evidence="9">
    <location>
        <begin position="49"/>
        <end position="71"/>
    </location>
</feature>
<evidence type="ECO:0000256" key="9">
    <source>
        <dbReference type="SAM" id="Phobius"/>
    </source>
</evidence>
<evidence type="ECO:0000256" key="5">
    <source>
        <dbReference type="ARBA" id="ARBA00022741"/>
    </source>
</evidence>
<dbReference type="GO" id="GO:0016887">
    <property type="term" value="F:ATP hydrolysis activity"/>
    <property type="evidence" value="ECO:0007669"/>
    <property type="project" value="InterPro"/>
</dbReference>
<dbReference type="SUPFAM" id="SSF52540">
    <property type="entry name" value="P-loop containing nucleoside triphosphate hydrolases"/>
    <property type="match status" value="1"/>
</dbReference>
<keyword evidence="6" id="KW-0067">ATP-binding</keyword>
<dbReference type="InterPro" id="IPR027417">
    <property type="entry name" value="P-loop_NTPase"/>
</dbReference>
<dbReference type="Gene3D" id="3.40.50.300">
    <property type="entry name" value="P-loop containing nucleotide triphosphate hydrolases"/>
    <property type="match status" value="1"/>
</dbReference>
<dbReference type="AlphaFoldDB" id="A0A1N6V2D5"/>
<sequence length="577" mass="59418">MMVELAHHLYLLVAVLGLALSVSYGGQPVLCQGAFLAVGGFGVAHLERAGLPLAGAVLVGAVLAACAGYLVGLLTARLRGAAVALSTWAFAWLVYAVLDAFPTVSGGSQGLVRPSPARLHSPVFDVTVTLTPLAHVVVAGSMCLLTLAMVARLTRGPAGLEWAALREAPALATSLGVPVLRRRAALFATTAAVAAVSGAGITVLLGVAAPSDVSPLLSLQLFVAALIGGTARLWGPVLGLLVIAVIPPLADGLAGAAGLPAEASGGVLTAVALVAVPLLRVPVERFAGRWPERTRRPGERVEDTEDLAPRTAASREAVVLTARGLDVGIGETDILTGVDLEVRAGQVHALIGPNGSGKTTALRALAGALRPKGGRILLEETDVTGAGQLEMVRRGVTRTFQRTVGLERLSPYRQLLLGVRGGSPVPFAAVRHLFASESMRDHAAAADREAWRVLRLTELAGRASDRPGDLGASEQRLLQVARAVATGARVLLLDEPAVGMTGPERVVLARVLRRLAAGGAAILLVEHDLALVHGVADRITVLDRGRVLATGTPESTAADPAVRRVYLGDTDPSSARG</sequence>
<dbReference type="STRING" id="58117.SAMN05421833_103243"/>
<evidence type="ECO:0000313" key="12">
    <source>
        <dbReference type="Proteomes" id="UP000186096"/>
    </source>
</evidence>
<dbReference type="Proteomes" id="UP000186096">
    <property type="component" value="Unassembled WGS sequence"/>
</dbReference>
<dbReference type="SMART" id="SM00382">
    <property type="entry name" value="AAA"/>
    <property type="match status" value="1"/>
</dbReference>
<dbReference type="PANTHER" id="PTHR45772:SF2">
    <property type="entry name" value="ABC TRANSPORTER ATP-BINDING PROTEIN"/>
    <property type="match status" value="1"/>
</dbReference>